<keyword evidence="4" id="KW-0456">Lyase</keyword>
<evidence type="ECO:0000256" key="5">
    <source>
        <dbReference type="PIRSR" id="PIRSR017617-1"/>
    </source>
</evidence>
<proteinExistence type="inferred from homology"/>
<dbReference type="PANTHER" id="PTHR48097">
    <property type="entry name" value="L-THREONINE ALDOLASE-RELATED"/>
    <property type="match status" value="1"/>
</dbReference>
<dbReference type="InterPro" id="IPR023603">
    <property type="entry name" value="Low_specificity_L-TA-like"/>
</dbReference>
<dbReference type="InterPro" id="IPR015421">
    <property type="entry name" value="PyrdxlP-dep_Trfase_major"/>
</dbReference>
<evidence type="ECO:0000313" key="7">
    <source>
        <dbReference type="EMBL" id="KAF5368468.1"/>
    </source>
</evidence>
<dbReference type="Gene3D" id="3.40.640.10">
    <property type="entry name" value="Type I PLP-dependent aspartate aminotransferase-like (Major domain)"/>
    <property type="match status" value="1"/>
</dbReference>
<evidence type="ECO:0000256" key="1">
    <source>
        <dbReference type="ARBA" id="ARBA00001933"/>
    </source>
</evidence>
<dbReference type="GO" id="GO:0006545">
    <property type="term" value="P:glycine biosynthetic process"/>
    <property type="evidence" value="ECO:0007669"/>
    <property type="project" value="TreeGrafter"/>
</dbReference>
<evidence type="ECO:0000259" key="6">
    <source>
        <dbReference type="Pfam" id="PF01212"/>
    </source>
</evidence>
<dbReference type="OrthoDB" id="10261951at2759"/>
<keyword evidence="3" id="KW-0663">Pyridoxal phosphate</keyword>
<evidence type="ECO:0000256" key="4">
    <source>
        <dbReference type="ARBA" id="ARBA00023239"/>
    </source>
</evidence>
<dbReference type="Pfam" id="PF01212">
    <property type="entry name" value="Beta_elim_lyase"/>
    <property type="match status" value="1"/>
</dbReference>
<dbReference type="GO" id="GO:0008732">
    <property type="term" value="F:L-allo-threonine aldolase activity"/>
    <property type="evidence" value="ECO:0007669"/>
    <property type="project" value="TreeGrafter"/>
</dbReference>
<evidence type="ECO:0000256" key="3">
    <source>
        <dbReference type="ARBA" id="ARBA00022898"/>
    </source>
</evidence>
<accession>A0A8H5LT28</accession>
<dbReference type="PANTHER" id="PTHR48097:SF9">
    <property type="entry name" value="L-THREONINE ALDOLASE"/>
    <property type="match status" value="1"/>
</dbReference>
<dbReference type="GO" id="GO:0005829">
    <property type="term" value="C:cytosol"/>
    <property type="evidence" value="ECO:0007669"/>
    <property type="project" value="TreeGrafter"/>
</dbReference>
<protein>
    <recommendedName>
        <fullName evidence="6">Aromatic amino acid beta-eliminating lyase/threonine aldolase domain-containing protein</fullName>
    </recommendedName>
</protein>
<comment type="cofactor">
    <cofactor evidence="1">
        <name>pyridoxal 5'-phosphate</name>
        <dbReference type="ChEBI" id="CHEBI:597326"/>
    </cofactor>
</comment>
<feature type="domain" description="Aromatic amino acid beta-eliminating lyase/threonine aldolase" evidence="6">
    <location>
        <begin position="51"/>
        <end position="330"/>
    </location>
</feature>
<dbReference type="GO" id="GO:0006567">
    <property type="term" value="P:L-threonine catabolic process"/>
    <property type="evidence" value="ECO:0007669"/>
    <property type="project" value="TreeGrafter"/>
</dbReference>
<dbReference type="FunFam" id="3.40.640.10:FF:000030">
    <property type="entry name" value="Low-specificity L-threonine aldolase"/>
    <property type="match status" value="1"/>
</dbReference>
<dbReference type="SUPFAM" id="SSF53383">
    <property type="entry name" value="PLP-dependent transferases"/>
    <property type="match status" value="1"/>
</dbReference>
<dbReference type="PIRSF" id="PIRSF017617">
    <property type="entry name" value="Thr_aldolase"/>
    <property type="match status" value="1"/>
</dbReference>
<dbReference type="InterPro" id="IPR015424">
    <property type="entry name" value="PyrdxlP-dep_Trfase"/>
</dbReference>
<dbReference type="Proteomes" id="UP000559256">
    <property type="component" value="Unassembled WGS sequence"/>
</dbReference>
<dbReference type="InterPro" id="IPR001597">
    <property type="entry name" value="ArAA_b-elim_lyase/Thr_aldolase"/>
</dbReference>
<organism evidence="7 8">
    <name type="scientific">Tetrapyrgos nigripes</name>
    <dbReference type="NCBI Taxonomy" id="182062"/>
    <lineage>
        <taxon>Eukaryota</taxon>
        <taxon>Fungi</taxon>
        <taxon>Dikarya</taxon>
        <taxon>Basidiomycota</taxon>
        <taxon>Agaricomycotina</taxon>
        <taxon>Agaricomycetes</taxon>
        <taxon>Agaricomycetidae</taxon>
        <taxon>Agaricales</taxon>
        <taxon>Marasmiineae</taxon>
        <taxon>Marasmiaceae</taxon>
        <taxon>Tetrapyrgos</taxon>
    </lineage>
</organism>
<gene>
    <name evidence="7" type="ORF">D9758_002363</name>
</gene>
<keyword evidence="8" id="KW-1185">Reference proteome</keyword>
<comment type="caution">
    <text evidence="7">The sequence shown here is derived from an EMBL/GenBank/DDBJ whole genome shotgun (WGS) entry which is preliminary data.</text>
</comment>
<name>A0A8H5LT28_9AGAR</name>
<sequence length="415" mass="45465">MGYHDSGYLVPMSPNLEKTRASINQDLKFDPLSSTYEADNDLKRAQIARTFISDTMTVPTTEMYAYGVHGTLGDAVYYEPSTIALEAHVAKITGKEDGLFMPTGTMSNQIGLRTHLTQPPYTIVCDHRAHIYTYELSGVAFHSGAQLIPVPPQNGHHLTVDDVSRSVVQGSDVHFAPTQVISLENTLNGTIFPQYDIVPISEFARSLGIKMHLDGARLWHVAAETGMSLKELCDPFDSVSLCFSKGLGAPVGSILLGTKEYITKARRVRKLFGGGMRQTGILAASVAYALTHHFPLLPRVHILARKLEKGLQDIGVTILSGAETCMVFYDATSIGTTYDEIAEKGLQLPSPLFLGGSRLVVHIQTTEAVIDDFLELVAGIAKERKKAGFVKAEMNGVGQYRDVYVHRHWSISKSK</sequence>
<comment type="similarity">
    <text evidence="2">Belongs to the threonine aldolase family.</text>
</comment>
<dbReference type="NCBIfam" id="NF041359">
    <property type="entry name" value="GntG_guanitoxin"/>
    <property type="match status" value="1"/>
</dbReference>
<dbReference type="AlphaFoldDB" id="A0A8H5LT28"/>
<evidence type="ECO:0000256" key="2">
    <source>
        <dbReference type="ARBA" id="ARBA00006966"/>
    </source>
</evidence>
<dbReference type="EMBL" id="JAACJM010000015">
    <property type="protein sequence ID" value="KAF5368468.1"/>
    <property type="molecule type" value="Genomic_DNA"/>
</dbReference>
<evidence type="ECO:0000313" key="8">
    <source>
        <dbReference type="Proteomes" id="UP000559256"/>
    </source>
</evidence>
<reference evidence="7 8" key="1">
    <citation type="journal article" date="2020" name="ISME J.">
        <title>Uncovering the hidden diversity of litter-decomposition mechanisms in mushroom-forming fungi.</title>
        <authorList>
            <person name="Floudas D."/>
            <person name="Bentzer J."/>
            <person name="Ahren D."/>
            <person name="Johansson T."/>
            <person name="Persson P."/>
            <person name="Tunlid A."/>
        </authorList>
    </citation>
    <scope>NUCLEOTIDE SEQUENCE [LARGE SCALE GENOMIC DNA]</scope>
    <source>
        <strain evidence="7 8">CBS 291.85</strain>
    </source>
</reference>
<feature type="modified residue" description="N6-(pyridoxal phosphate)lysine" evidence="5">
    <location>
        <position position="245"/>
    </location>
</feature>